<organism evidence="2 3">
    <name type="scientific">Lepeophtheirus salmonis</name>
    <name type="common">Salmon louse</name>
    <name type="synonym">Caligus salmonis</name>
    <dbReference type="NCBI Taxonomy" id="72036"/>
    <lineage>
        <taxon>Eukaryota</taxon>
        <taxon>Metazoa</taxon>
        <taxon>Ecdysozoa</taxon>
        <taxon>Arthropoda</taxon>
        <taxon>Crustacea</taxon>
        <taxon>Multicrustacea</taxon>
        <taxon>Hexanauplia</taxon>
        <taxon>Copepoda</taxon>
        <taxon>Siphonostomatoida</taxon>
        <taxon>Caligidae</taxon>
        <taxon>Lepeophtheirus</taxon>
    </lineage>
</organism>
<comment type="catalytic activity">
    <reaction evidence="1">
        <text>4-fumarylacetoacetate + H2O = acetoacetate + fumarate + H(+)</text>
        <dbReference type="Rhea" id="RHEA:10244"/>
        <dbReference type="ChEBI" id="CHEBI:13705"/>
        <dbReference type="ChEBI" id="CHEBI:15377"/>
        <dbReference type="ChEBI" id="CHEBI:15378"/>
        <dbReference type="ChEBI" id="CHEBI:18034"/>
        <dbReference type="ChEBI" id="CHEBI:29806"/>
        <dbReference type="EC" id="3.7.1.2"/>
    </reaction>
</comment>
<dbReference type="UniPathway" id="UPA00139">
    <property type="reaction ID" value="UER00341"/>
</dbReference>
<keyword evidence="1 2" id="KW-0378">Hydrolase</keyword>
<comment type="pathway">
    <text evidence="1">Amino-acid degradation; L-phenylalanine degradation; acetoacetate and fumarate from L-phenylalanine: step 6/6.</text>
</comment>
<evidence type="ECO:0000313" key="2">
    <source>
        <dbReference type="EMBL" id="CAF2843798.1"/>
    </source>
</evidence>
<dbReference type="PANTHER" id="PTHR43069">
    <property type="entry name" value="FUMARYLACETOACETASE"/>
    <property type="match status" value="1"/>
</dbReference>
<dbReference type="EC" id="3.7.1.2" evidence="1"/>
<keyword evidence="1" id="KW-0585">Phenylalanine catabolism</keyword>
<dbReference type="GO" id="GO:0046872">
    <property type="term" value="F:metal ion binding"/>
    <property type="evidence" value="ECO:0007669"/>
    <property type="project" value="UniProtKB-UniRule"/>
</dbReference>
<name>A0A7R8H435_LEPSM</name>
<dbReference type="AlphaFoldDB" id="A0A7R8H435"/>
<dbReference type="SUPFAM" id="SSF56529">
    <property type="entry name" value="FAH"/>
    <property type="match status" value="1"/>
</dbReference>
<dbReference type="EMBL" id="HG994593">
    <property type="protein sequence ID" value="CAF2843798.1"/>
    <property type="molecule type" value="Genomic_DNA"/>
</dbReference>
<dbReference type="OrthoDB" id="9971669at2759"/>
<dbReference type="GO" id="GO:0004334">
    <property type="term" value="F:fumarylacetoacetase activity"/>
    <property type="evidence" value="ECO:0007669"/>
    <property type="project" value="UniProtKB-UniRule"/>
</dbReference>
<keyword evidence="1" id="KW-0460">Magnesium</keyword>
<sequence>MGRTGSTGVVTSETMTHYLTPNGFQGTGLLSYHRESDSFNFCIKMQISVKLEGASKEDVVTKPNFKYIYWAMKLQLTYNPATGSYGSMLQLYLKGSTTIKLERSGEERKFIRDGDVVNVSGFCQGNGYRATASEKFFQLTNSK</sequence>
<gene>
    <name evidence="2" type="ORF">LSAA_5272</name>
</gene>
<keyword evidence="1" id="KW-0106">Calcium</keyword>
<keyword evidence="1" id="KW-0479">Metal-binding</keyword>
<dbReference type="Proteomes" id="UP000675881">
    <property type="component" value="Chromosome 14"/>
</dbReference>
<evidence type="ECO:0000256" key="1">
    <source>
        <dbReference type="RuleBase" id="RU366008"/>
    </source>
</evidence>
<dbReference type="Gene3D" id="3.90.850.10">
    <property type="entry name" value="Fumarylacetoacetase-like, C-terminal domain"/>
    <property type="match status" value="1"/>
</dbReference>
<accession>A0A7R8H435</accession>
<reference evidence="2" key="1">
    <citation type="submission" date="2021-02" db="EMBL/GenBank/DDBJ databases">
        <authorList>
            <person name="Bekaert M."/>
        </authorList>
    </citation>
    <scope>NUCLEOTIDE SEQUENCE</scope>
    <source>
        <strain evidence="2">IoA-00</strain>
    </source>
</reference>
<evidence type="ECO:0000313" key="3">
    <source>
        <dbReference type="Proteomes" id="UP000675881"/>
    </source>
</evidence>
<comment type="similarity">
    <text evidence="1">Belongs to the FAH family.</text>
</comment>
<keyword evidence="3" id="KW-1185">Reference proteome</keyword>
<dbReference type="GO" id="GO:1902000">
    <property type="term" value="P:homogentisate catabolic process"/>
    <property type="evidence" value="ECO:0007669"/>
    <property type="project" value="TreeGrafter"/>
</dbReference>
<dbReference type="GO" id="GO:0006559">
    <property type="term" value="P:L-phenylalanine catabolic process"/>
    <property type="evidence" value="ECO:0007669"/>
    <property type="project" value="UniProtKB-UniRule"/>
</dbReference>
<proteinExistence type="inferred from homology"/>
<protein>
    <recommendedName>
        <fullName evidence="1">Fumarylacetoacetase</fullName>
        <ecNumber evidence="1">3.7.1.2</ecNumber>
    </recommendedName>
    <alternativeName>
        <fullName evidence="1">Fumarylacetoacetate hydrolase</fullName>
    </alternativeName>
</protein>
<dbReference type="GO" id="GO:0006572">
    <property type="term" value="P:L-tyrosine catabolic process"/>
    <property type="evidence" value="ECO:0007669"/>
    <property type="project" value="UniProtKB-UniRule"/>
</dbReference>
<dbReference type="PANTHER" id="PTHR43069:SF2">
    <property type="entry name" value="FUMARYLACETOACETASE"/>
    <property type="match status" value="1"/>
</dbReference>
<comment type="cofactor">
    <cofactor evidence="1">
        <name>Mg(2+)</name>
        <dbReference type="ChEBI" id="CHEBI:18420"/>
    </cofactor>
    <cofactor evidence="1">
        <name>Ca(2+)</name>
        <dbReference type="ChEBI" id="CHEBI:29108"/>
    </cofactor>
</comment>
<dbReference type="InterPro" id="IPR005959">
    <property type="entry name" value="Fumarylacetoacetase"/>
</dbReference>
<keyword evidence="1" id="KW-0828">Tyrosine catabolism</keyword>
<dbReference type="InterPro" id="IPR036663">
    <property type="entry name" value="Fumarylacetoacetase_C_sf"/>
</dbReference>